<dbReference type="Proteomes" id="UP000619101">
    <property type="component" value="Unassembled WGS sequence"/>
</dbReference>
<evidence type="ECO:0000313" key="1">
    <source>
        <dbReference type="EMBL" id="MBD8036194.1"/>
    </source>
</evidence>
<protein>
    <recommendedName>
        <fullName evidence="3">DUF2197 domain-containing protein</fullName>
    </recommendedName>
</protein>
<accession>A0ABR8XW75</accession>
<comment type="caution">
    <text evidence="1">The sequence shown here is derived from an EMBL/GenBank/DDBJ whole genome shotgun (WGS) entry which is preliminary data.</text>
</comment>
<evidence type="ECO:0000313" key="2">
    <source>
        <dbReference type="Proteomes" id="UP000619101"/>
    </source>
</evidence>
<name>A0ABR8XW75_9BACL</name>
<proteinExistence type="predicted"/>
<evidence type="ECO:0008006" key="3">
    <source>
        <dbReference type="Google" id="ProtNLM"/>
    </source>
</evidence>
<gene>
    <name evidence="1" type="ORF">H9635_05520</name>
</gene>
<organism evidence="1 2">
    <name type="scientific">Solibacillus faecavium</name>
    <dbReference type="NCBI Taxonomy" id="2762221"/>
    <lineage>
        <taxon>Bacteria</taxon>
        <taxon>Bacillati</taxon>
        <taxon>Bacillota</taxon>
        <taxon>Bacilli</taxon>
        <taxon>Bacillales</taxon>
        <taxon>Caryophanaceae</taxon>
        <taxon>Solibacillus</taxon>
    </lineage>
</organism>
<keyword evidence="2" id="KW-1185">Reference proteome</keyword>
<dbReference type="RefSeq" id="WP_191699148.1">
    <property type="nucleotide sequence ID" value="NZ_JACSPZ010000002.1"/>
</dbReference>
<sequence>MITYEAVCFCCKQPFLLVEGTTKYQKYKRNMRGKFSCDSCDDKIHMEARKNLLGKLR</sequence>
<reference evidence="1 2" key="1">
    <citation type="submission" date="2020-08" db="EMBL/GenBank/DDBJ databases">
        <title>A Genomic Blueprint of the Chicken Gut Microbiome.</title>
        <authorList>
            <person name="Gilroy R."/>
            <person name="Ravi A."/>
            <person name="Getino M."/>
            <person name="Pursley I."/>
            <person name="Horton D.L."/>
            <person name="Alikhan N.-F."/>
            <person name="Baker D."/>
            <person name="Gharbi K."/>
            <person name="Hall N."/>
            <person name="Watson M."/>
            <person name="Adriaenssens E.M."/>
            <person name="Foster-Nyarko E."/>
            <person name="Jarju S."/>
            <person name="Secka A."/>
            <person name="Antonio M."/>
            <person name="Oren A."/>
            <person name="Chaudhuri R."/>
            <person name="La Ragione R.M."/>
            <person name="Hildebrand F."/>
            <person name="Pallen M.J."/>
        </authorList>
    </citation>
    <scope>NUCLEOTIDE SEQUENCE [LARGE SCALE GENOMIC DNA]</scope>
    <source>
        <strain evidence="1 2">A46</strain>
    </source>
</reference>
<dbReference type="EMBL" id="JACSPZ010000002">
    <property type="protein sequence ID" value="MBD8036194.1"/>
    <property type="molecule type" value="Genomic_DNA"/>
</dbReference>